<protein>
    <submittedName>
        <fullName evidence="1">Uncharacterized protein</fullName>
    </submittedName>
</protein>
<dbReference type="EMBL" id="JAGIZQ010000006">
    <property type="protein sequence ID" value="KAH6623036.1"/>
    <property type="molecule type" value="Genomic_DNA"/>
</dbReference>
<evidence type="ECO:0000313" key="2">
    <source>
        <dbReference type="Proteomes" id="UP000724584"/>
    </source>
</evidence>
<keyword evidence="2" id="KW-1185">Reference proteome</keyword>
<proteinExistence type="predicted"/>
<dbReference type="Proteomes" id="UP000724584">
    <property type="component" value="Unassembled WGS sequence"/>
</dbReference>
<sequence>MPLDDDDNPALAPPAPHLSSPSPLPTDKTAAAAATDELTAEDLIEDEGAASQDFRAFAAALQFRKTAGVSAQTIRRGEKDFEAHGTRAQADALEQSRGAMRDVLSYTRVHSGGGKGNLARGWFFPGWWEGYREEEVEEGKEGEKKPFGFVRERVVVLEGSSVASQALGRAVTGQAKDRPARGRDWLLPEEALYLVERGSLDLWWPLKGLEELFPPDGTAEAVKEESEEDDEDDEVDEYDAGFPLSLQAAYALLIGEDGERGKISLQKFQVYSNLKRCGYNILRAPPTVNHPATKPATTTLWQWFASLLTTTPHHPPYGPLVRPGLYRSYASIYRQMALLPRHIPSATPTTTTPPTTHDPFTIHFHVWKSAQKWTKLRHPPPDFQLAVVDAQASSVPTGAEITALLGATPPAPGKPEWTGPGRIYARLKHGYRNVLVAVVDHGVINYMRFAEGTFGAEEVYGRFDFRGGGGRGGKKGGGRNNGGWGSVDCEMDG</sequence>
<organism evidence="1 2">
    <name type="scientific">Chaetomium tenue</name>
    <dbReference type="NCBI Taxonomy" id="1854479"/>
    <lineage>
        <taxon>Eukaryota</taxon>
        <taxon>Fungi</taxon>
        <taxon>Dikarya</taxon>
        <taxon>Ascomycota</taxon>
        <taxon>Pezizomycotina</taxon>
        <taxon>Sordariomycetes</taxon>
        <taxon>Sordariomycetidae</taxon>
        <taxon>Sordariales</taxon>
        <taxon>Chaetomiaceae</taxon>
        <taxon>Chaetomium</taxon>
    </lineage>
</organism>
<evidence type="ECO:0000313" key="1">
    <source>
        <dbReference type="EMBL" id="KAH6623036.1"/>
    </source>
</evidence>
<gene>
    <name evidence="1" type="ORF">F5144DRAFT_550642</name>
</gene>
<accession>A0ACB7NXY4</accession>
<name>A0ACB7NXY4_9PEZI</name>
<reference evidence="1 2" key="1">
    <citation type="journal article" date="2021" name="Nat. Commun.">
        <title>Genetic determinants of endophytism in the Arabidopsis root mycobiome.</title>
        <authorList>
            <person name="Mesny F."/>
            <person name="Miyauchi S."/>
            <person name="Thiergart T."/>
            <person name="Pickel B."/>
            <person name="Atanasova L."/>
            <person name="Karlsson M."/>
            <person name="Huettel B."/>
            <person name="Barry K.W."/>
            <person name="Haridas S."/>
            <person name="Chen C."/>
            <person name="Bauer D."/>
            <person name="Andreopoulos W."/>
            <person name="Pangilinan J."/>
            <person name="LaButti K."/>
            <person name="Riley R."/>
            <person name="Lipzen A."/>
            <person name="Clum A."/>
            <person name="Drula E."/>
            <person name="Henrissat B."/>
            <person name="Kohler A."/>
            <person name="Grigoriev I.V."/>
            <person name="Martin F.M."/>
            <person name="Hacquard S."/>
        </authorList>
    </citation>
    <scope>NUCLEOTIDE SEQUENCE [LARGE SCALE GENOMIC DNA]</scope>
    <source>
        <strain evidence="1 2">MPI-SDFR-AT-0079</strain>
    </source>
</reference>
<comment type="caution">
    <text evidence="1">The sequence shown here is derived from an EMBL/GenBank/DDBJ whole genome shotgun (WGS) entry which is preliminary data.</text>
</comment>